<sequence length="111" mass="11526">MPIRVALATAAVIATVVSAQAAKRLEVGQSGVLHTTALACPTLEGLQAVLKTAKADFDAGLAKAAAEGCKSYGKGMDIFVVEVPNAYVACIRPKGEKSCVWTTQDRVHAID</sequence>
<evidence type="ECO:0000313" key="3">
    <source>
        <dbReference type="Proteomes" id="UP000316291"/>
    </source>
</evidence>
<feature type="signal peptide" evidence="1">
    <location>
        <begin position="1"/>
        <end position="21"/>
    </location>
</feature>
<feature type="chain" id="PRO_5022089505" description="Subtilisin inhibitor-like" evidence="1">
    <location>
        <begin position="22"/>
        <end position="111"/>
    </location>
</feature>
<evidence type="ECO:0008006" key="4">
    <source>
        <dbReference type="Google" id="ProtNLM"/>
    </source>
</evidence>
<dbReference type="AlphaFoldDB" id="A0A562QRY7"/>
<evidence type="ECO:0000256" key="1">
    <source>
        <dbReference type="SAM" id="SignalP"/>
    </source>
</evidence>
<reference evidence="2 3" key="1">
    <citation type="journal article" date="2015" name="Stand. Genomic Sci.">
        <title>Genomic Encyclopedia of Bacterial and Archaeal Type Strains, Phase III: the genomes of soil and plant-associated and newly described type strains.</title>
        <authorList>
            <person name="Whitman W.B."/>
            <person name="Woyke T."/>
            <person name="Klenk H.P."/>
            <person name="Zhou Y."/>
            <person name="Lilburn T.G."/>
            <person name="Beck B.J."/>
            <person name="De Vos P."/>
            <person name="Vandamme P."/>
            <person name="Eisen J.A."/>
            <person name="Garrity G."/>
            <person name="Hugenholtz P."/>
            <person name="Kyrpides N.C."/>
        </authorList>
    </citation>
    <scope>NUCLEOTIDE SEQUENCE [LARGE SCALE GENOMIC DNA]</scope>
    <source>
        <strain evidence="2 3">CGMCC 1.10948</strain>
    </source>
</reference>
<organism evidence="2 3">
    <name type="scientific">Bradyrhizobium huanghuaihaiense</name>
    <dbReference type="NCBI Taxonomy" id="990078"/>
    <lineage>
        <taxon>Bacteria</taxon>
        <taxon>Pseudomonadati</taxon>
        <taxon>Pseudomonadota</taxon>
        <taxon>Alphaproteobacteria</taxon>
        <taxon>Hyphomicrobiales</taxon>
        <taxon>Nitrobacteraceae</taxon>
        <taxon>Bradyrhizobium</taxon>
    </lineage>
</organism>
<protein>
    <recommendedName>
        <fullName evidence="4">Subtilisin inhibitor-like</fullName>
    </recommendedName>
</protein>
<keyword evidence="3" id="KW-1185">Reference proteome</keyword>
<gene>
    <name evidence="2" type="ORF">IQ16_07983</name>
</gene>
<keyword evidence="1" id="KW-0732">Signal</keyword>
<dbReference type="EMBL" id="VLLA01000039">
    <property type="protein sequence ID" value="TWI59528.1"/>
    <property type="molecule type" value="Genomic_DNA"/>
</dbReference>
<name>A0A562QRY7_9BRAD</name>
<dbReference type="RefSeq" id="WP_038967804.1">
    <property type="nucleotide sequence ID" value="NZ_VLLA01000039.1"/>
</dbReference>
<comment type="caution">
    <text evidence="2">The sequence shown here is derived from an EMBL/GenBank/DDBJ whole genome shotgun (WGS) entry which is preliminary data.</text>
</comment>
<accession>A0A562QRY7</accession>
<evidence type="ECO:0000313" key="2">
    <source>
        <dbReference type="EMBL" id="TWI59528.1"/>
    </source>
</evidence>
<dbReference type="Proteomes" id="UP000316291">
    <property type="component" value="Unassembled WGS sequence"/>
</dbReference>
<proteinExistence type="predicted"/>